<feature type="compositionally biased region" description="Polar residues" evidence="1">
    <location>
        <begin position="492"/>
        <end position="505"/>
    </location>
</feature>
<keyword evidence="3" id="KW-1185">Reference proteome</keyword>
<feature type="region of interest" description="Disordered" evidence="1">
    <location>
        <begin position="1"/>
        <end position="21"/>
    </location>
</feature>
<accession>A0A194WYL1</accession>
<feature type="compositionally biased region" description="Low complexity" evidence="1">
    <location>
        <begin position="183"/>
        <end position="201"/>
    </location>
</feature>
<dbReference type="InParanoid" id="A0A194WYL1"/>
<organism evidence="2 3">
    <name type="scientific">Mollisia scopiformis</name>
    <name type="common">Conifer needle endophyte fungus</name>
    <name type="synonym">Phialocephala scopiformis</name>
    <dbReference type="NCBI Taxonomy" id="149040"/>
    <lineage>
        <taxon>Eukaryota</taxon>
        <taxon>Fungi</taxon>
        <taxon>Dikarya</taxon>
        <taxon>Ascomycota</taxon>
        <taxon>Pezizomycotina</taxon>
        <taxon>Leotiomycetes</taxon>
        <taxon>Helotiales</taxon>
        <taxon>Mollisiaceae</taxon>
        <taxon>Mollisia</taxon>
    </lineage>
</organism>
<sequence length="511" mass="55802">MADDSMEISSEHGQNTGDDIDIDIDITAGQADEDYILQDTLSTVDYGNEFPTQPSPAVHHDDLMVDDDNASYQMDDADFIQDEAEHIAEPESMSFAQTDILYTHGDDGSAADAIIYSEDHDIGLFFGQDGGNEMDATGRDLVLDSENISHDGNIAPIPEGVLPHADTILPQDYSNQGDQADKSPSQSLGPSPQSRSPAAAAEEPRSPPASLGHLSPVRESNDTISDPTSNPQEASGEVDEPESIEHTYDFLTARGVKVVYQSVEYALFATSDSDDPDSYFLSDLAIIEKPLEQFFSAIREIIRDDLTADEELCLNVEDLGLETEEASSNLKDVTLSQILNLHDELLRNDSVDSPGPLYLLLGTRVNFIKRLASLAEGASLGKGFSEMAGLENRSQSVDDVGDGDETARNVQSNYENLERANDATGDTTQGIEKGDLENGPSTEDQVDSLEIYEEAEVPDDEKEASERHDEQQAAPEEYPEDYDDKLQHSKESTQSTIEKTSNPSQWLIVLP</sequence>
<dbReference type="OrthoDB" id="5339076at2759"/>
<feature type="region of interest" description="Disordered" evidence="1">
    <location>
        <begin position="150"/>
        <end position="242"/>
    </location>
</feature>
<dbReference type="RefSeq" id="XP_018067047.1">
    <property type="nucleotide sequence ID" value="XM_018205697.1"/>
</dbReference>
<dbReference type="GeneID" id="28815423"/>
<feature type="region of interest" description="Disordered" evidence="1">
    <location>
        <begin position="413"/>
        <end position="511"/>
    </location>
</feature>
<gene>
    <name evidence="2" type="ORF">LY89DRAFT_190286</name>
</gene>
<proteinExistence type="predicted"/>
<reference evidence="2 3" key="1">
    <citation type="submission" date="2015-10" db="EMBL/GenBank/DDBJ databases">
        <title>Full genome of DAOMC 229536 Phialocephala scopiformis, a fungal endophyte of spruce producing the potent anti-insectan compound rugulosin.</title>
        <authorList>
            <consortium name="DOE Joint Genome Institute"/>
            <person name="Walker A.K."/>
            <person name="Frasz S.L."/>
            <person name="Seifert K.A."/>
            <person name="Miller J.D."/>
            <person name="Mondo S.J."/>
            <person name="Labutti K."/>
            <person name="Lipzen A."/>
            <person name="Dockter R."/>
            <person name="Kennedy M."/>
            <person name="Grigoriev I.V."/>
            <person name="Spatafora J.W."/>
        </authorList>
    </citation>
    <scope>NUCLEOTIDE SEQUENCE [LARGE SCALE GENOMIC DNA]</scope>
    <source>
        <strain evidence="2 3">CBS 120377</strain>
    </source>
</reference>
<dbReference type="KEGG" id="psco:LY89DRAFT_190286"/>
<evidence type="ECO:0000313" key="3">
    <source>
        <dbReference type="Proteomes" id="UP000070700"/>
    </source>
</evidence>
<dbReference type="EMBL" id="KQ947423">
    <property type="protein sequence ID" value="KUJ12692.1"/>
    <property type="molecule type" value="Genomic_DNA"/>
</dbReference>
<dbReference type="AlphaFoldDB" id="A0A194WYL1"/>
<feature type="compositionally biased region" description="Acidic residues" evidence="1">
    <location>
        <begin position="444"/>
        <end position="463"/>
    </location>
</feature>
<feature type="compositionally biased region" description="Polar residues" evidence="1">
    <location>
        <begin position="7"/>
        <end position="17"/>
    </location>
</feature>
<evidence type="ECO:0000256" key="1">
    <source>
        <dbReference type="SAM" id="MobiDB-lite"/>
    </source>
</evidence>
<protein>
    <submittedName>
        <fullName evidence="2">Uncharacterized protein</fullName>
    </submittedName>
</protein>
<dbReference type="InterPro" id="IPR018822">
    <property type="entry name" value="UPF0646"/>
</dbReference>
<dbReference type="Proteomes" id="UP000070700">
    <property type="component" value="Unassembled WGS sequence"/>
</dbReference>
<dbReference type="Pfam" id="PF10336">
    <property type="entry name" value="DUF2420"/>
    <property type="match status" value="1"/>
</dbReference>
<name>A0A194WYL1_MOLSC</name>
<feature type="compositionally biased region" description="Polar residues" evidence="1">
    <location>
        <begin position="222"/>
        <end position="233"/>
    </location>
</feature>
<evidence type="ECO:0000313" key="2">
    <source>
        <dbReference type="EMBL" id="KUJ12692.1"/>
    </source>
</evidence>